<dbReference type="Pfam" id="PF19136">
    <property type="entry name" value="DUF5819"/>
    <property type="match status" value="1"/>
</dbReference>
<gene>
    <name evidence="2" type="ORF">ACFS6I_18165</name>
</gene>
<organism evidence="2 3">
    <name type="scientific">Sphingobacterium anhuiense</name>
    <dbReference type="NCBI Taxonomy" id="493780"/>
    <lineage>
        <taxon>Bacteria</taxon>
        <taxon>Pseudomonadati</taxon>
        <taxon>Bacteroidota</taxon>
        <taxon>Sphingobacteriia</taxon>
        <taxon>Sphingobacteriales</taxon>
        <taxon>Sphingobacteriaceae</taxon>
        <taxon>Sphingobacterium</taxon>
    </lineage>
</organism>
<dbReference type="InterPro" id="IPR043857">
    <property type="entry name" value="DUF5819"/>
</dbReference>
<accession>A0ABW5YZJ5</accession>
<dbReference type="RefSeq" id="WP_380922741.1">
    <property type="nucleotide sequence ID" value="NZ_JBHUPE010000007.1"/>
</dbReference>
<evidence type="ECO:0000313" key="2">
    <source>
        <dbReference type="EMBL" id="MFD2905859.1"/>
    </source>
</evidence>
<evidence type="ECO:0000313" key="3">
    <source>
        <dbReference type="Proteomes" id="UP001597509"/>
    </source>
</evidence>
<comment type="caution">
    <text evidence="2">The sequence shown here is derived from an EMBL/GenBank/DDBJ whole genome shotgun (WGS) entry which is preliminary data.</text>
</comment>
<name>A0ABW5YZJ5_9SPHI</name>
<dbReference type="Proteomes" id="UP001597509">
    <property type="component" value="Unassembled WGS sequence"/>
</dbReference>
<dbReference type="EMBL" id="JBHUPE010000007">
    <property type="protein sequence ID" value="MFD2905859.1"/>
    <property type="molecule type" value="Genomic_DNA"/>
</dbReference>
<evidence type="ECO:0000256" key="1">
    <source>
        <dbReference type="SAM" id="Phobius"/>
    </source>
</evidence>
<keyword evidence="1" id="KW-0472">Membrane</keyword>
<sequence>MKKASFFIIRIALIIHLSIIGLYLSQNYIKGIINPKFSNKYVEPIFEQNWGMFSNVPTGNINCLIRFSNKTDTTSWYNITTPLYERNAFLLSIDQRLSKYLDGVSNEIIAKHSTAIINSKDIKDSTKRVTYIDNYIKNSFCFKSLINYSKNIYYTTTKHKENSDKVQIMFIYEPIQPYDKREKAYSEEVKQIILPPTYLFK</sequence>
<feature type="transmembrane region" description="Helical" evidence="1">
    <location>
        <begin position="7"/>
        <end position="25"/>
    </location>
</feature>
<keyword evidence="1" id="KW-0812">Transmembrane</keyword>
<keyword evidence="1" id="KW-1133">Transmembrane helix</keyword>
<proteinExistence type="predicted"/>
<reference evidence="3" key="1">
    <citation type="journal article" date="2019" name="Int. J. Syst. Evol. Microbiol.">
        <title>The Global Catalogue of Microorganisms (GCM) 10K type strain sequencing project: providing services to taxonomists for standard genome sequencing and annotation.</title>
        <authorList>
            <consortium name="The Broad Institute Genomics Platform"/>
            <consortium name="The Broad Institute Genome Sequencing Center for Infectious Disease"/>
            <person name="Wu L."/>
            <person name="Ma J."/>
        </authorList>
    </citation>
    <scope>NUCLEOTIDE SEQUENCE [LARGE SCALE GENOMIC DNA]</scope>
    <source>
        <strain evidence="3">KCTC 22209</strain>
    </source>
</reference>
<protein>
    <submittedName>
        <fullName evidence="2">DUF5819 family protein</fullName>
    </submittedName>
</protein>
<keyword evidence="3" id="KW-1185">Reference proteome</keyword>